<feature type="transmembrane region" description="Helical" evidence="1">
    <location>
        <begin position="125"/>
        <end position="146"/>
    </location>
</feature>
<evidence type="ECO:0000313" key="2">
    <source>
        <dbReference type="EMBL" id="NSL53198.1"/>
    </source>
</evidence>
<dbReference type="RefSeq" id="WP_173732398.1">
    <property type="nucleotide sequence ID" value="NZ_JABTTE010000031.1"/>
</dbReference>
<feature type="transmembrane region" description="Helical" evidence="1">
    <location>
        <begin position="48"/>
        <end position="68"/>
    </location>
</feature>
<accession>A0A8J8KDN4</accession>
<protein>
    <submittedName>
        <fullName evidence="2">DUF2975 domain-containing protein</fullName>
    </submittedName>
</protein>
<proteinExistence type="predicted"/>
<gene>
    <name evidence="2" type="ORF">HR057_15765</name>
</gene>
<name>A0A8J8KDN4_9BACI</name>
<organism evidence="2 3">
    <name type="scientific">Calidifontibacillus erzurumensis</name>
    <dbReference type="NCBI Taxonomy" id="2741433"/>
    <lineage>
        <taxon>Bacteria</taxon>
        <taxon>Bacillati</taxon>
        <taxon>Bacillota</taxon>
        <taxon>Bacilli</taxon>
        <taxon>Bacillales</taxon>
        <taxon>Bacillaceae</taxon>
        <taxon>Calidifontibacillus/Schinkia group</taxon>
        <taxon>Calidifontibacillus</taxon>
    </lineage>
</organism>
<keyword evidence="1" id="KW-0472">Membrane</keyword>
<reference evidence="2" key="1">
    <citation type="submission" date="2020-06" db="EMBL/GenBank/DDBJ databases">
        <title>A novel thermopfilic bacterium from Erzurum, Turkey.</title>
        <authorList>
            <person name="Adiguzel A."/>
            <person name="Ay H."/>
            <person name="Baltaci M.O."/>
        </authorList>
    </citation>
    <scope>NUCLEOTIDE SEQUENCE</scope>
    <source>
        <strain evidence="2">P2</strain>
    </source>
</reference>
<dbReference type="Pfam" id="PF11188">
    <property type="entry name" value="DUF2975"/>
    <property type="match status" value="1"/>
</dbReference>
<keyword evidence="1" id="KW-0812">Transmembrane</keyword>
<keyword evidence="3" id="KW-1185">Reference proteome</keyword>
<evidence type="ECO:0000256" key="1">
    <source>
        <dbReference type="SAM" id="Phobius"/>
    </source>
</evidence>
<sequence>MEQRSTLLLRLAVIGIGIPILALCIFLLPQIVQTAMVEKELIGTKIAYTLIGTVTIMYIAAIPFYYTLFQAWKLLRYIDNNQAFTQNSVIALKKIKTCAILISCFYTPAVPLIGIIARWMDAPGLVLIGAIIVGISIIIAVFAALLQRLLKEAIDIKSENDLII</sequence>
<dbReference type="AlphaFoldDB" id="A0A8J8KDN4"/>
<evidence type="ECO:0000313" key="3">
    <source>
        <dbReference type="Proteomes" id="UP000625804"/>
    </source>
</evidence>
<comment type="caution">
    <text evidence="2">The sequence shown here is derived from an EMBL/GenBank/DDBJ whole genome shotgun (WGS) entry which is preliminary data.</text>
</comment>
<feature type="transmembrane region" description="Helical" evidence="1">
    <location>
        <begin position="7"/>
        <end position="28"/>
    </location>
</feature>
<feature type="transmembrane region" description="Helical" evidence="1">
    <location>
        <begin position="98"/>
        <end position="119"/>
    </location>
</feature>
<dbReference type="Proteomes" id="UP000625804">
    <property type="component" value="Unassembled WGS sequence"/>
</dbReference>
<keyword evidence="1" id="KW-1133">Transmembrane helix</keyword>
<dbReference type="InterPro" id="IPR021354">
    <property type="entry name" value="DUF2975"/>
</dbReference>
<dbReference type="EMBL" id="JABTTE010000031">
    <property type="protein sequence ID" value="NSL53198.1"/>
    <property type="molecule type" value="Genomic_DNA"/>
</dbReference>